<feature type="transmembrane region" description="Helical" evidence="2">
    <location>
        <begin position="7"/>
        <end position="29"/>
    </location>
</feature>
<reference evidence="4 5" key="1">
    <citation type="submission" date="2019-09" db="EMBL/GenBank/DDBJ databases">
        <title>Isolation of a novel species in the genus Cupriavidus from patients with sepsis using whole genome sequencing.</title>
        <authorList>
            <person name="Kweon O.J."/>
            <person name="Lee M.-K."/>
        </authorList>
    </citation>
    <scope>NUCLEOTIDE SEQUENCE [LARGE SCALE GENOMIC DNA]</scope>
    <source>
        <strain evidence="4 5">MKL-01</strain>
    </source>
</reference>
<dbReference type="PANTHER" id="PTHR36698">
    <property type="entry name" value="BLL5892 PROTEIN"/>
    <property type="match status" value="1"/>
</dbReference>
<keyword evidence="2" id="KW-1133">Transmembrane helix</keyword>
<keyword evidence="5" id="KW-1185">Reference proteome</keyword>
<gene>
    <name evidence="4" type="ORF">F1599_12085</name>
</gene>
<dbReference type="InterPro" id="IPR003399">
    <property type="entry name" value="Mce/MlaD"/>
</dbReference>
<keyword evidence="2" id="KW-0812">Transmembrane</keyword>
<dbReference type="Pfam" id="PF02470">
    <property type="entry name" value="MlaD"/>
    <property type="match status" value="1"/>
</dbReference>
<evidence type="ECO:0000259" key="3">
    <source>
        <dbReference type="Pfam" id="PF02470"/>
    </source>
</evidence>
<sequence>MMENKSNAFLAGVFTIGLAVLVLFALFWFGTDHTERVPYDLVTRSTVTGLGPQADVKYRGLTVGRVESIRFDASVPGQIIVRISVDKEAPITRTTYATLGLQGVTGIAYVQLDDTAAQEGSTAPSPPLETSPRAVARIQMRPGFFEELERRGDSLLTQVESLMASLNDMFQGENRRELMTTIRSIKEGVDDYARVARALEPAARQLPQVTANLNATLKSTQQLTRELGSPDGTLMRTVDGVGQQLRAAAGSVEHAANNLNDQTLPQLNGLARDARQTVRSLDRAAGQFNERPQSVLFGGSATPPGPGEDGFSAPSAGTAP</sequence>
<feature type="domain" description="Mce/MlaD" evidence="3">
    <location>
        <begin position="45"/>
        <end position="113"/>
    </location>
</feature>
<dbReference type="PANTHER" id="PTHR36698:SF3">
    <property type="entry name" value="ABC-TYPE TRANSPORT AUXILIARY LIPOPROTEIN COMPONENT DOMAIN-CONTAINING PROTEIN"/>
    <property type="match status" value="1"/>
</dbReference>
<accession>A0A5M8ALJ2</accession>
<evidence type="ECO:0000256" key="2">
    <source>
        <dbReference type="SAM" id="Phobius"/>
    </source>
</evidence>
<evidence type="ECO:0000313" key="4">
    <source>
        <dbReference type="EMBL" id="KAA6124628.1"/>
    </source>
</evidence>
<comment type="caution">
    <text evidence="4">The sequence shown here is derived from an EMBL/GenBank/DDBJ whole genome shotgun (WGS) entry which is preliminary data.</text>
</comment>
<protein>
    <submittedName>
        <fullName evidence="4">MCE family protein</fullName>
    </submittedName>
</protein>
<evidence type="ECO:0000256" key="1">
    <source>
        <dbReference type="SAM" id="MobiDB-lite"/>
    </source>
</evidence>
<evidence type="ECO:0000313" key="5">
    <source>
        <dbReference type="Proteomes" id="UP000324324"/>
    </source>
</evidence>
<dbReference type="Proteomes" id="UP000324324">
    <property type="component" value="Unassembled WGS sequence"/>
</dbReference>
<keyword evidence="2" id="KW-0472">Membrane</keyword>
<organism evidence="4 5">
    <name type="scientific">Cupriavidus cauae</name>
    <dbReference type="NCBI Taxonomy" id="2608999"/>
    <lineage>
        <taxon>Bacteria</taxon>
        <taxon>Pseudomonadati</taxon>
        <taxon>Pseudomonadota</taxon>
        <taxon>Betaproteobacteria</taxon>
        <taxon>Burkholderiales</taxon>
        <taxon>Burkholderiaceae</taxon>
        <taxon>Cupriavidus</taxon>
    </lineage>
</organism>
<name>A0A5M8ALJ2_9BURK</name>
<dbReference type="EMBL" id="VWRN01000031">
    <property type="protein sequence ID" value="KAA6124628.1"/>
    <property type="molecule type" value="Genomic_DNA"/>
</dbReference>
<feature type="region of interest" description="Disordered" evidence="1">
    <location>
        <begin position="286"/>
        <end position="320"/>
    </location>
</feature>
<dbReference type="AlphaFoldDB" id="A0A5M8ALJ2"/>
<proteinExistence type="predicted"/>